<reference evidence="2 3" key="1">
    <citation type="submission" date="2021-04" db="EMBL/GenBank/DDBJ databases">
        <title>Genome analysis of Polyangium sp.</title>
        <authorList>
            <person name="Li Y."/>
            <person name="Wang J."/>
        </authorList>
    </citation>
    <scope>NUCLEOTIDE SEQUENCE [LARGE SCALE GENOMIC DNA]</scope>
    <source>
        <strain evidence="2 3">SDU14</strain>
    </source>
</reference>
<proteinExistence type="predicted"/>
<evidence type="ECO:0000313" key="3">
    <source>
        <dbReference type="Proteomes" id="UP001151081"/>
    </source>
</evidence>
<comment type="caution">
    <text evidence="2">The sequence shown here is derived from an EMBL/GenBank/DDBJ whole genome shotgun (WGS) entry which is preliminary data.</text>
</comment>
<evidence type="ECO:0000256" key="1">
    <source>
        <dbReference type="SAM" id="Phobius"/>
    </source>
</evidence>
<evidence type="ECO:0000313" key="2">
    <source>
        <dbReference type="EMBL" id="MDC3989384.1"/>
    </source>
</evidence>
<dbReference type="RefSeq" id="WP_272428697.1">
    <property type="nucleotide sequence ID" value="NZ_JAGTJJ010000108.1"/>
</dbReference>
<dbReference type="AlphaFoldDB" id="A0A9X3XFD6"/>
<sequence>MSDPLSASTKVRIGGAVLLGAGLVCLKIAVIDVLAAARAFNGTVTTYIKATVIAPLFIALGLLCLVIGAPREPKPGSLVLYFVTGHGRDSRLKPLGYVGVFIMIGIGLGLHAWVNGELRSLGYE</sequence>
<feature type="transmembrane region" description="Helical" evidence="1">
    <location>
        <begin position="12"/>
        <end position="35"/>
    </location>
</feature>
<feature type="transmembrane region" description="Helical" evidence="1">
    <location>
        <begin position="47"/>
        <end position="69"/>
    </location>
</feature>
<dbReference type="Proteomes" id="UP001151081">
    <property type="component" value="Unassembled WGS sequence"/>
</dbReference>
<keyword evidence="1" id="KW-0472">Membrane</keyword>
<accession>A0A9X3XFD6</accession>
<name>A0A9X3XFD6_9BACT</name>
<organism evidence="2 3">
    <name type="scientific">Polyangium jinanense</name>
    <dbReference type="NCBI Taxonomy" id="2829994"/>
    <lineage>
        <taxon>Bacteria</taxon>
        <taxon>Pseudomonadati</taxon>
        <taxon>Myxococcota</taxon>
        <taxon>Polyangia</taxon>
        <taxon>Polyangiales</taxon>
        <taxon>Polyangiaceae</taxon>
        <taxon>Polyangium</taxon>
    </lineage>
</organism>
<keyword evidence="3" id="KW-1185">Reference proteome</keyword>
<feature type="transmembrane region" description="Helical" evidence="1">
    <location>
        <begin position="95"/>
        <end position="114"/>
    </location>
</feature>
<protein>
    <submittedName>
        <fullName evidence="2">Uncharacterized protein</fullName>
    </submittedName>
</protein>
<keyword evidence="1" id="KW-0812">Transmembrane</keyword>
<dbReference type="EMBL" id="JAGTJJ010000108">
    <property type="protein sequence ID" value="MDC3989384.1"/>
    <property type="molecule type" value="Genomic_DNA"/>
</dbReference>
<keyword evidence="1" id="KW-1133">Transmembrane helix</keyword>
<gene>
    <name evidence="2" type="ORF">KEG57_53480</name>
</gene>